<evidence type="ECO:0000313" key="2">
    <source>
        <dbReference type="EMBL" id="SED85261.1"/>
    </source>
</evidence>
<evidence type="ECO:0000313" key="3">
    <source>
        <dbReference type="Proteomes" id="UP000183407"/>
    </source>
</evidence>
<sequence length="93" mass="9852">MGPQSSPTSKVSSVEKYTGTVLSIRPWPTLSPLTDSVPVPPLPRAAHPEHRAALGSGSVDPLLEHLQSDAALRKIGAKRDQVHALTARADPTE</sequence>
<protein>
    <submittedName>
        <fullName evidence="2">Uncharacterized protein</fullName>
    </submittedName>
</protein>
<dbReference type="EMBL" id="FNTL01000004">
    <property type="protein sequence ID" value="SED85261.1"/>
    <property type="molecule type" value="Genomic_DNA"/>
</dbReference>
<organism evidence="2 3">
    <name type="scientific">Rhodococcus jostii</name>
    <dbReference type="NCBI Taxonomy" id="132919"/>
    <lineage>
        <taxon>Bacteria</taxon>
        <taxon>Bacillati</taxon>
        <taxon>Actinomycetota</taxon>
        <taxon>Actinomycetes</taxon>
        <taxon>Mycobacteriales</taxon>
        <taxon>Nocardiaceae</taxon>
        <taxon>Rhodococcus</taxon>
    </lineage>
</organism>
<evidence type="ECO:0000256" key="1">
    <source>
        <dbReference type="SAM" id="MobiDB-lite"/>
    </source>
</evidence>
<proteinExistence type="predicted"/>
<dbReference type="Proteomes" id="UP000183407">
    <property type="component" value="Unassembled WGS sequence"/>
</dbReference>
<dbReference type="AlphaFoldDB" id="A0A1H5E2B8"/>
<name>A0A1H5E2B8_RHOJO</name>
<reference evidence="3" key="1">
    <citation type="submission" date="2016-10" db="EMBL/GenBank/DDBJ databases">
        <authorList>
            <person name="Varghese N."/>
        </authorList>
    </citation>
    <scope>NUCLEOTIDE SEQUENCE [LARGE SCALE GENOMIC DNA]</scope>
    <source>
        <strain evidence="3">DSM 44719</strain>
    </source>
</reference>
<accession>A0A1H5E2B8</accession>
<feature type="region of interest" description="Disordered" evidence="1">
    <location>
        <begin position="38"/>
        <end position="58"/>
    </location>
</feature>
<gene>
    <name evidence="2" type="ORF">SAMN04490220_5786</name>
</gene>